<reference evidence="1" key="1">
    <citation type="submission" date="2020-02" db="EMBL/GenBank/DDBJ databases">
        <authorList>
            <person name="Meier V. D."/>
        </authorList>
    </citation>
    <scope>NUCLEOTIDE SEQUENCE</scope>
    <source>
        <strain evidence="1">AVDCRST_MAG90</strain>
    </source>
</reference>
<feature type="non-terminal residue" evidence="1">
    <location>
        <position position="36"/>
    </location>
</feature>
<sequence>GGLRLALAEELRAGILDELEQAHGGRSPWRPPVRPV</sequence>
<evidence type="ECO:0000313" key="1">
    <source>
        <dbReference type="EMBL" id="CAA9346678.1"/>
    </source>
</evidence>
<feature type="non-terminal residue" evidence="1">
    <location>
        <position position="1"/>
    </location>
</feature>
<dbReference type="EMBL" id="CADCUC010000438">
    <property type="protein sequence ID" value="CAA9346678.1"/>
    <property type="molecule type" value="Genomic_DNA"/>
</dbReference>
<accession>A0A6J4M205</accession>
<name>A0A6J4M205_9HYPH</name>
<organism evidence="1">
    <name type="scientific">uncultured Microvirga sp</name>
    <dbReference type="NCBI Taxonomy" id="412392"/>
    <lineage>
        <taxon>Bacteria</taxon>
        <taxon>Pseudomonadati</taxon>
        <taxon>Pseudomonadota</taxon>
        <taxon>Alphaproteobacteria</taxon>
        <taxon>Hyphomicrobiales</taxon>
        <taxon>Methylobacteriaceae</taxon>
        <taxon>Microvirga</taxon>
        <taxon>environmental samples</taxon>
    </lineage>
</organism>
<dbReference type="AlphaFoldDB" id="A0A6J4M205"/>
<protein>
    <submittedName>
        <fullName evidence="1">Uncharacterized protein</fullName>
    </submittedName>
</protein>
<gene>
    <name evidence="1" type="ORF">AVDCRST_MAG90-2209</name>
</gene>
<proteinExistence type="predicted"/>